<evidence type="ECO:0000313" key="3">
    <source>
        <dbReference type="Proteomes" id="UP000501690"/>
    </source>
</evidence>
<dbReference type="AlphaFoldDB" id="A0A4D6MZQ5"/>
<gene>
    <name evidence="2" type="ORF">DEO72_LG9g290</name>
</gene>
<reference evidence="2 3" key="1">
    <citation type="submission" date="2019-04" db="EMBL/GenBank/DDBJ databases">
        <title>An improved genome assembly and genetic linkage map for asparagus bean, Vigna unguiculata ssp. sesquipedialis.</title>
        <authorList>
            <person name="Xia Q."/>
            <person name="Zhang R."/>
            <person name="Dong Y."/>
        </authorList>
    </citation>
    <scope>NUCLEOTIDE SEQUENCE [LARGE SCALE GENOMIC DNA]</scope>
    <source>
        <tissue evidence="2">Leaf</tissue>
    </source>
</reference>
<evidence type="ECO:0000256" key="1">
    <source>
        <dbReference type="SAM" id="MobiDB-lite"/>
    </source>
</evidence>
<feature type="region of interest" description="Disordered" evidence="1">
    <location>
        <begin position="100"/>
        <end position="149"/>
    </location>
</feature>
<name>A0A4D6MZQ5_VIGUN</name>
<organism evidence="2 3">
    <name type="scientific">Vigna unguiculata</name>
    <name type="common">Cowpea</name>
    <dbReference type="NCBI Taxonomy" id="3917"/>
    <lineage>
        <taxon>Eukaryota</taxon>
        <taxon>Viridiplantae</taxon>
        <taxon>Streptophyta</taxon>
        <taxon>Embryophyta</taxon>
        <taxon>Tracheophyta</taxon>
        <taxon>Spermatophyta</taxon>
        <taxon>Magnoliopsida</taxon>
        <taxon>eudicotyledons</taxon>
        <taxon>Gunneridae</taxon>
        <taxon>Pentapetalae</taxon>
        <taxon>rosids</taxon>
        <taxon>fabids</taxon>
        <taxon>Fabales</taxon>
        <taxon>Fabaceae</taxon>
        <taxon>Papilionoideae</taxon>
        <taxon>50 kb inversion clade</taxon>
        <taxon>NPAAA clade</taxon>
        <taxon>indigoferoid/millettioid clade</taxon>
        <taxon>Phaseoleae</taxon>
        <taxon>Vigna</taxon>
    </lineage>
</organism>
<proteinExistence type="predicted"/>
<keyword evidence="3" id="KW-1185">Reference proteome</keyword>
<protein>
    <submittedName>
        <fullName evidence="2">Uncharacterized protein</fullName>
    </submittedName>
</protein>
<feature type="compositionally biased region" description="Low complexity" evidence="1">
    <location>
        <begin position="100"/>
        <end position="139"/>
    </location>
</feature>
<accession>A0A4D6MZQ5</accession>
<dbReference type="Proteomes" id="UP000501690">
    <property type="component" value="Linkage Group LG9"/>
</dbReference>
<sequence length="149" mass="15283">MSLGSSGSSWLTVWKGTSGSSGPKVWKGLSGSSSLFGSSDPFGSSGPFWSSDLFGLSGPLDHWSCPDSLSCSSHRAILVIRLVQVIGSVRVDGQAVWITSPFRSSNPSGSSGPFDPSGLSSSFGSSDPSESSAPFVSSGLPKSLECEVE</sequence>
<evidence type="ECO:0000313" key="2">
    <source>
        <dbReference type="EMBL" id="QCE05287.1"/>
    </source>
</evidence>
<dbReference type="EMBL" id="CP039353">
    <property type="protein sequence ID" value="QCE05287.1"/>
    <property type="molecule type" value="Genomic_DNA"/>
</dbReference>